<dbReference type="Proteomes" id="UP000735302">
    <property type="component" value="Unassembled WGS sequence"/>
</dbReference>
<keyword evidence="2" id="KW-1185">Reference proteome</keyword>
<dbReference type="GO" id="GO:0036374">
    <property type="term" value="F:glutathione hydrolase activity"/>
    <property type="evidence" value="ECO:0007669"/>
    <property type="project" value="InterPro"/>
</dbReference>
<dbReference type="EMBL" id="BLXT01002401">
    <property type="protein sequence ID" value="GFN94052.1"/>
    <property type="molecule type" value="Genomic_DNA"/>
</dbReference>
<name>A0AAV3ZGX5_9GAST</name>
<dbReference type="InterPro" id="IPR029055">
    <property type="entry name" value="Ntn_hydrolases_N"/>
</dbReference>
<evidence type="ECO:0000313" key="1">
    <source>
        <dbReference type="EMBL" id="GFN94052.1"/>
    </source>
</evidence>
<dbReference type="InterPro" id="IPR000101">
    <property type="entry name" value="GGT_peptidase"/>
</dbReference>
<evidence type="ECO:0000313" key="2">
    <source>
        <dbReference type="Proteomes" id="UP000735302"/>
    </source>
</evidence>
<gene>
    <name evidence="1" type="ORF">PoB_002055800</name>
</gene>
<dbReference type="GO" id="GO:0006751">
    <property type="term" value="P:glutathione catabolic process"/>
    <property type="evidence" value="ECO:0007669"/>
    <property type="project" value="InterPro"/>
</dbReference>
<dbReference type="Gene3D" id="1.10.246.130">
    <property type="match status" value="1"/>
</dbReference>
<accession>A0AAV3ZGX5</accession>
<sequence length="76" mass="8320">MLTLPGDYKLYSIPAPGGGPILSYILNILAGYNMKPSDIATIEGEILTYHRIIEAFKFAYAKGADLADEDFVHVSQ</sequence>
<dbReference type="InterPro" id="IPR043138">
    <property type="entry name" value="GGT_lsub"/>
</dbReference>
<dbReference type="PANTHER" id="PTHR11686">
    <property type="entry name" value="GAMMA GLUTAMYL TRANSPEPTIDASE"/>
    <property type="match status" value="1"/>
</dbReference>
<dbReference type="Pfam" id="PF01019">
    <property type="entry name" value="G_glu_transpept"/>
    <property type="match status" value="1"/>
</dbReference>
<dbReference type="SUPFAM" id="SSF56235">
    <property type="entry name" value="N-terminal nucleophile aminohydrolases (Ntn hydrolases)"/>
    <property type="match status" value="1"/>
</dbReference>
<reference evidence="1 2" key="1">
    <citation type="journal article" date="2021" name="Elife">
        <title>Chloroplast acquisition without the gene transfer in kleptoplastic sea slugs, Plakobranchus ocellatus.</title>
        <authorList>
            <person name="Maeda T."/>
            <person name="Takahashi S."/>
            <person name="Yoshida T."/>
            <person name="Shimamura S."/>
            <person name="Takaki Y."/>
            <person name="Nagai Y."/>
            <person name="Toyoda A."/>
            <person name="Suzuki Y."/>
            <person name="Arimoto A."/>
            <person name="Ishii H."/>
            <person name="Satoh N."/>
            <person name="Nishiyama T."/>
            <person name="Hasebe M."/>
            <person name="Maruyama T."/>
            <person name="Minagawa J."/>
            <person name="Obokata J."/>
            <person name="Shigenobu S."/>
        </authorList>
    </citation>
    <scope>NUCLEOTIDE SEQUENCE [LARGE SCALE GENOMIC DNA]</scope>
</reference>
<comment type="caution">
    <text evidence="1">The sequence shown here is derived from an EMBL/GenBank/DDBJ whole genome shotgun (WGS) entry which is preliminary data.</text>
</comment>
<proteinExistence type="predicted"/>
<dbReference type="PANTHER" id="PTHR11686:SF9">
    <property type="entry name" value="RE13973P"/>
    <property type="match status" value="1"/>
</dbReference>
<dbReference type="FunFam" id="1.10.246.130:FF:000001">
    <property type="entry name" value="Gamma-glutamyltransferase 5 isoform 1"/>
    <property type="match status" value="1"/>
</dbReference>
<dbReference type="AlphaFoldDB" id="A0AAV3ZGX5"/>
<organism evidence="1 2">
    <name type="scientific">Plakobranchus ocellatus</name>
    <dbReference type="NCBI Taxonomy" id="259542"/>
    <lineage>
        <taxon>Eukaryota</taxon>
        <taxon>Metazoa</taxon>
        <taxon>Spiralia</taxon>
        <taxon>Lophotrochozoa</taxon>
        <taxon>Mollusca</taxon>
        <taxon>Gastropoda</taxon>
        <taxon>Heterobranchia</taxon>
        <taxon>Euthyneura</taxon>
        <taxon>Panpulmonata</taxon>
        <taxon>Sacoglossa</taxon>
        <taxon>Placobranchoidea</taxon>
        <taxon>Plakobranchidae</taxon>
        <taxon>Plakobranchus</taxon>
    </lineage>
</organism>
<dbReference type="GO" id="GO:0005886">
    <property type="term" value="C:plasma membrane"/>
    <property type="evidence" value="ECO:0007669"/>
    <property type="project" value="TreeGrafter"/>
</dbReference>
<feature type="non-terminal residue" evidence="1">
    <location>
        <position position="76"/>
    </location>
</feature>
<protein>
    <submittedName>
        <fullName evidence="1">Gamma-glutamyltranspeptidase 1</fullName>
    </submittedName>
</protein>